<dbReference type="Proteomes" id="UP001345963">
    <property type="component" value="Unassembled WGS sequence"/>
</dbReference>
<dbReference type="EMBL" id="JAHUTI010051551">
    <property type="protein sequence ID" value="MED6249201.1"/>
    <property type="molecule type" value="Genomic_DNA"/>
</dbReference>
<keyword evidence="2" id="KW-1185">Reference proteome</keyword>
<dbReference type="InterPro" id="IPR031447">
    <property type="entry name" value="MNR"/>
</dbReference>
<protein>
    <submittedName>
        <fullName evidence="1">Uncharacterized protein</fullName>
    </submittedName>
</protein>
<comment type="caution">
    <text evidence="1">The sequence shown here is derived from an EMBL/GenBank/DDBJ whole genome shotgun (WGS) entry which is preliminary data.</text>
</comment>
<dbReference type="PANTHER" id="PTHR15732">
    <property type="entry name" value="PROTEIN MOONRAKER"/>
    <property type="match status" value="1"/>
</dbReference>
<proteinExistence type="predicted"/>
<accession>A0ABU7BEZ5</accession>
<name>A0ABU7BEZ5_9TELE</name>
<evidence type="ECO:0000313" key="1">
    <source>
        <dbReference type="EMBL" id="MED6249201.1"/>
    </source>
</evidence>
<dbReference type="PANTHER" id="PTHR15732:SF4">
    <property type="entry name" value="PROTEIN MOONRAKER"/>
    <property type="match status" value="1"/>
</dbReference>
<organism evidence="1 2">
    <name type="scientific">Ataeniobius toweri</name>
    <dbReference type="NCBI Taxonomy" id="208326"/>
    <lineage>
        <taxon>Eukaryota</taxon>
        <taxon>Metazoa</taxon>
        <taxon>Chordata</taxon>
        <taxon>Craniata</taxon>
        <taxon>Vertebrata</taxon>
        <taxon>Euteleostomi</taxon>
        <taxon>Actinopterygii</taxon>
        <taxon>Neopterygii</taxon>
        <taxon>Teleostei</taxon>
        <taxon>Neoteleostei</taxon>
        <taxon>Acanthomorphata</taxon>
        <taxon>Ovalentaria</taxon>
        <taxon>Atherinomorphae</taxon>
        <taxon>Cyprinodontiformes</taxon>
        <taxon>Goodeidae</taxon>
        <taxon>Ataeniobius</taxon>
    </lineage>
</organism>
<dbReference type="Pfam" id="PF15718">
    <property type="entry name" value="MNR"/>
    <property type="match status" value="1"/>
</dbReference>
<sequence>MGLSFCFPSFLFENSTTKDLTQEEHLATNKIVSGDRPEKSSTVISVPSSMLKSIRHYKEDYNTYLRAVSHGVIDSFHPWIAADSLAEELLSEALADVAKEFQDVVEEYAEAVFTSEFLQPIQSPPASAEAVSNQ</sequence>
<evidence type="ECO:0000313" key="2">
    <source>
        <dbReference type="Proteomes" id="UP001345963"/>
    </source>
</evidence>
<reference evidence="1 2" key="1">
    <citation type="submission" date="2021-07" db="EMBL/GenBank/DDBJ databases">
        <authorList>
            <person name="Palmer J.M."/>
        </authorList>
    </citation>
    <scope>NUCLEOTIDE SEQUENCE [LARGE SCALE GENOMIC DNA]</scope>
    <source>
        <strain evidence="1 2">AT_MEX2019</strain>
        <tissue evidence="1">Muscle</tissue>
    </source>
</reference>
<gene>
    <name evidence="1" type="ORF">ATANTOWER_010824</name>
</gene>